<proteinExistence type="inferred from homology"/>
<dbReference type="InterPro" id="IPR007214">
    <property type="entry name" value="YbaK/aa-tRNA-synth-assoc-dom"/>
</dbReference>
<dbReference type="Gene3D" id="3.90.960.10">
    <property type="entry name" value="YbaK/aminoacyl-tRNA synthetase-associated domain"/>
    <property type="match status" value="1"/>
</dbReference>
<keyword evidence="2" id="KW-0648">Protein biosynthesis</keyword>
<dbReference type="InterPro" id="IPR040285">
    <property type="entry name" value="ProX/PRXD1"/>
</dbReference>
<accession>A0A3Q8CK87</accession>
<feature type="domain" description="YbaK/aminoacyl-tRNA synthetase-associated" evidence="3">
    <location>
        <begin position="43"/>
        <end position="148"/>
    </location>
</feature>
<evidence type="ECO:0000259" key="3">
    <source>
        <dbReference type="Pfam" id="PF04073"/>
    </source>
</evidence>
<dbReference type="KEGG" id="lhw:BSQ49_05700"/>
<evidence type="ECO:0000313" key="4">
    <source>
        <dbReference type="EMBL" id="AUJ29731.1"/>
    </source>
</evidence>
<dbReference type="PANTHER" id="PTHR31423">
    <property type="entry name" value="YBAK DOMAIN-CONTAINING PROTEIN"/>
    <property type="match status" value="1"/>
</dbReference>
<dbReference type="RefSeq" id="WP_141053427.1">
    <property type="nucleotide sequence ID" value="NZ_CP018176.1"/>
</dbReference>
<dbReference type="Proteomes" id="UP000314960">
    <property type="component" value="Chromosome"/>
</dbReference>
<evidence type="ECO:0000256" key="2">
    <source>
        <dbReference type="ARBA" id="ARBA00022917"/>
    </source>
</evidence>
<dbReference type="GO" id="GO:0006412">
    <property type="term" value="P:translation"/>
    <property type="evidence" value="ECO:0007669"/>
    <property type="project" value="UniProtKB-KW"/>
</dbReference>
<dbReference type="AlphaFoldDB" id="A0A3Q8CK87"/>
<gene>
    <name evidence="4" type="ORF">BSQ49_05700</name>
</gene>
<reference evidence="4 5" key="1">
    <citation type="submission" date="2016-11" db="EMBL/GenBank/DDBJ databases">
        <title>Interaction between Lactobacillus species and yeast in water kefir.</title>
        <authorList>
            <person name="Behr J."/>
            <person name="Xu D."/>
            <person name="Vogel R.F."/>
        </authorList>
    </citation>
    <scope>NUCLEOTIDE SEQUENCE [LARGE SCALE GENOMIC DNA]</scope>
    <source>
        <strain evidence="4 5">TMW 1.1822</strain>
    </source>
</reference>
<dbReference type="InterPro" id="IPR036754">
    <property type="entry name" value="YbaK/aa-tRNA-synt-asso_dom_sf"/>
</dbReference>
<dbReference type="PANTHER" id="PTHR31423:SF3">
    <property type="entry name" value="PROLYL-TRNA SYNTHETASE ASSOCIATED DOMAIN-CONTAINING PROTEIN 1-RELATED"/>
    <property type="match status" value="1"/>
</dbReference>
<evidence type="ECO:0000256" key="1">
    <source>
        <dbReference type="ARBA" id="ARBA00010201"/>
    </source>
</evidence>
<dbReference type="SUPFAM" id="SSF55826">
    <property type="entry name" value="YbaK/ProRS associated domain"/>
    <property type="match status" value="1"/>
</dbReference>
<dbReference type="GO" id="GO:0002161">
    <property type="term" value="F:aminoacyl-tRNA deacylase activity"/>
    <property type="evidence" value="ECO:0007669"/>
    <property type="project" value="InterPro"/>
</dbReference>
<dbReference type="Pfam" id="PF04073">
    <property type="entry name" value="tRNA_edit"/>
    <property type="match status" value="1"/>
</dbReference>
<protein>
    <submittedName>
        <fullName evidence="4">Prolyl-tRNA editing protein</fullName>
    </submittedName>
</protein>
<sequence length="163" mass="18575">MQHATKEEAITILEKLRIDYQLVDHPPLWSMDDPHAPKELPKVKNLLIKKKKSEVYYLLLTTNRPVDFKKLAAQLNTSRSKLRFATEIELEETLHVISGIVTPLALPNDCEHKIRVLLDADLKNLSAISAHPNVNTATVIISYEDLIKILKNIGYEPTIINFD</sequence>
<organism evidence="4 5">
    <name type="scientific">Liquorilactobacillus hordei</name>
    <dbReference type="NCBI Taxonomy" id="468911"/>
    <lineage>
        <taxon>Bacteria</taxon>
        <taxon>Bacillati</taxon>
        <taxon>Bacillota</taxon>
        <taxon>Bacilli</taxon>
        <taxon>Lactobacillales</taxon>
        <taxon>Lactobacillaceae</taxon>
        <taxon>Liquorilactobacillus</taxon>
    </lineage>
</organism>
<evidence type="ECO:0000313" key="5">
    <source>
        <dbReference type="Proteomes" id="UP000314960"/>
    </source>
</evidence>
<comment type="similarity">
    <text evidence="1">Belongs to the PRORSD1 family.</text>
</comment>
<name>A0A3Q8CK87_9LACO</name>
<dbReference type="EMBL" id="CP018176">
    <property type="protein sequence ID" value="AUJ29731.1"/>
    <property type="molecule type" value="Genomic_DNA"/>
</dbReference>